<dbReference type="Gene3D" id="1.20.140.10">
    <property type="entry name" value="Butyryl-CoA Dehydrogenase, subunit A, domain 3"/>
    <property type="match status" value="1"/>
</dbReference>
<evidence type="ECO:0008006" key="11">
    <source>
        <dbReference type="Google" id="ProtNLM"/>
    </source>
</evidence>
<comment type="cofactor">
    <cofactor evidence="1 5">
        <name>FAD</name>
        <dbReference type="ChEBI" id="CHEBI:57692"/>
    </cofactor>
</comment>
<feature type="domain" description="Acyl-CoA oxidase/dehydrogenase middle" evidence="7">
    <location>
        <begin position="159"/>
        <end position="261"/>
    </location>
</feature>
<evidence type="ECO:0000256" key="2">
    <source>
        <dbReference type="ARBA" id="ARBA00009347"/>
    </source>
</evidence>
<keyword evidence="10" id="KW-1185">Reference proteome</keyword>
<dbReference type="InterPro" id="IPR037069">
    <property type="entry name" value="AcylCoA_DH/ox_N_sf"/>
</dbReference>
<dbReference type="Gene3D" id="1.10.540.10">
    <property type="entry name" value="Acyl-CoA dehydrogenase/oxidase, N-terminal domain"/>
    <property type="match status" value="1"/>
</dbReference>
<dbReference type="InterPro" id="IPR006089">
    <property type="entry name" value="Acyl-CoA_DH_CS"/>
</dbReference>
<dbReference type="STRING" id="321339.SAMN05444340_1129"/>
<dbReference type="SUPFAM" id="SSF56645">
    <property type="entry name" value="Acyl-CoA dehydrogenase NM domain-like"/>
    <property type="match status" value="1"/>
</dbReference>
<dbReference type="InterPro" id="IPR046373">
    <property type="entry name" value="Acyl-CoA_Oxase/DH_mid-dom_sf"/>
</dbReference>
<organism evidence="9 10">
    <name type="scientific">Citreimonas salinaria</name>
    <dbReference type="NCBI Taxonomy" id="321339"/>
    <lineage>
        <taxon>Bacteria</taxon>
        <taxon>Pseudomonadati</taxon>
        <taxon>Pseudomonadota</taxon>
        <taxon>Alphaproteobacteria</taxon>
        <taxon>Rhodobacterales</taxon>
        <taxon>Roseobacteraceae</taxon>
        <taxon>Citreimonas</taxon>
    </lineage>
</organism>
<evidence type="ECO:0000256" key="4">
    <source>
        <dbReference type="ARBA" id="ARBA00022827"/>
    </source>
</evidence>
<evidence type="ECO:0000259" key="8">
    <source>
        <dbReference type="Pfam" id="PF02771"/>
    </source>
</evidence>
<dbReference type="InterPro" id="IPR009100">
    <property type="entry name" value="AcylCoA_DH/oxidase_NM_dom_sf"/>
</dbReference>
<evidence type="ECO:0000256" key="1">
    <source>
        <dbReference type="ARBA" id="ARBA00001974"/>
    </source>
</evidence>
<dbReference type="PANTHER" id="PTHR42803">
    <property type="entry name" value="ACYL-COA DEHYDROGENASE"/>
    <property type="match status" value="1"/>
</dbReference>
<protein>
    <recommendedName>
        <fullName evidence="11">Acyl-CoA dehydrogenase</fullName>
    </recommendedName>
</protein>
<dbReference type="EMBL" id="FNPF01000012">
    <property type="protein sequence ID" value="SDY60810.1"/>
    <property type="molecule type" value="Genomic_DNA"/>
</dbReference>
<feature type="domain" description="Acyl-CoA dehydrogenase/oxidase N-terminal" evidence="8">
    <location>
        <begin position="37"/>
        <end position="154"/>
    </location>
</feature>
<gene>
    <name evidence="9" type="ORF">SAMN05444340_1129</name>
</gene>
<dbReference type="GO" id="GO:0003995">
    <property type="term" value="F:acyl-CoA dehydrogenase activity"/>
    <property type="evidence" value="ECO:0007669"/>
    <property type="project" value="InterPro"/>
</dbReference>
<dbReference type="SUPFAM" id="SSF47203">
    <property type="entry name" value="Acyl-CoA dehydrogenase C-terminal domain-like"/>
    <property type="match status" value="1"/>
</dbReference>
<evidence type="ECO:0000256" key="5">
    <source>
        <dbReference type="RuleBase" id="RU362125"/>
    </source>
</evidence>
<comment type="similarity">
    <text evidence="2 5">Belongs to the acyl-CoA dehydrogenase family.</text>
</comment>
<dbReference type="InterPro" id="IPR052166">
    <property type="entry name" value="Diverse_Acyl-CoA_DH"/>
</dbReference>
<keyword evidence="3 5" id="KW-0285">Flavoprotein</keyword>
<keyword evidence="4 5" id="KW-0274">FAD</keyword>
<dbReference type="Proteomes" id="UP000199286">
    <property type="component" value="Unassembled WGS sequence"/>
</dbReference>
<sequence>MSAQDQLDRTLAMLAATPGWHRLRELRPDLDDEIAAAVLDGARRLADEVLAPLDDAADREGCRIEAGRVKVPAAYHAAWRAFAEGGWIGLDTDPRFDGAGLPLILQAAATQLFDRACPAFNMGTGATRSAAVLLAERASPEIAQDWVPALVAGERAATICISEAGAGSDVGRIRTRARLEDGRWRISGQKIWISFGDHDLTTRIGHCLLARTSDAPGTRGLSLFLVPNAVGDGRRNGVSVQRIEEKMGLHGSPTCVLDFDEAEGDLIGEEGRGLSQLFTMIELMRLQVGCQGLGIASRACDVAARYADERLQGGDPSAPPVPLAAHPDVRRQLSAMRGRTELLRAAVLELAARLDLARAGEGDAAALASWMLPLVKTFGAETGFDVANAGIQVLGGAGYTKEWPLERALRDARVMAIYEGTTGMQGIDFLERRLVRDRDGFDAFLVTARAAQPQVGARARAAGDVLDRLERLADRLSACPDAQSRLAAADAWLRAGWLGIAAWLWPRIGDDAAPVLLALPSRLAVLEAEIAEVLREP</sequence>
<accession>A0A1H3L906</accession>
<dbReference type="Pfam" id="PF02771">
    <property type="entry name" value="Acyl-CoA_dh_N"/>
    <property type="match status" value="1"/>
</dbReference>
<dbReference type="PANTHER" id="PTHR42803:SF1">
    <property type="entry name" value="BROAD-SPECIFICITY LINEAR ACYL-COA DEHYDROGENASE FADE5"/>
    <property type="match status" value="1"/>
</dbReference>
<dbReference type="Gene3D" id="2.40.110.10">
    <property type="entry name" value="Butyryl-CoA Dehydrogenase, subunit A, domain 2"/>
    <property type="match status" value="1"/>
</dbReference>
<evidence type="ECO:0000313" key="9">
    <source>
        <dbReference type="EMBL" id="SDY60810.1"/>
    </source>
</evidence>
<dbReference type="InterPro" id="IPR009075">
    <property type="entry name" value="AcylCo_DH/oxidase_C"/>
</dbReference>
<proteinExistence type="inferred from homology"/>
<dbReference type="Pfam" id="PF00441">
    <property type="entry name" value="Acyl-CoA_dh_1"/>
    <property type="match status" value="1"/>
</dbReference>
<dbReference type="Pfam" id="PF02770">
    <property type="entry name" value="Acyl-CoA_dh_M"/>
    <property type="match status" value="1"/>
</dbReference>
<dbReference type="GO" id="GO:0050660">
    <property type="term" value="F:flavin adenine dinucleotide binding"/>
    <property type="evidence" value="ECO:0007669"/>
    <property type="project" value="InterPro"/>
</dbReference>
<evidence type="ECO:0000313" key="10">
    <source>
        <dbReference type="Proteomes" id="UP000199286"/>
    </source>
</evidence>
<dbReference type="InterPro" id="IPR036250">
    <property type="entry name" value="AcylCo_DH-like_C"/>
</dbReference>
<name>A0A1H3L906_9RHOB</name>
<evidence type="ECO:0000259" key="7">
    <source>
        <dbReference type="Pfam" id="PF02770"/>
    </source>
</evidence>
<dbReference type="AlphaFoldDB" id="A0A1H3L906"/>
<dbReference type="OrthoDB" id="7801364at2"/>
<evidence type="ECO:0000259" key="6">
    <source>
        <dbReference type="Pfam" id="PF00441"/>
    </source>
</evidence>
<dbReference type="PROSITE" id="PS00073">
    <property type="entry name" value="ACYL_COA_DH_2"/>
    <property type="match status" value="1"/>
</dbReference>
<feature type="domain" description="Acyl-CoA dehydrogenase/oxidase C-terminal" evidence="6">
    <location>
        <begin position="271"/>
        <end position="426"/>
    </location>
</feature>
<keyword evidence="5" id="KW-0560">Oxidoreductase</keyword>
<dbReference type="InterPro" id="IPR013786">
    <property type="entry name" value="AcylCoA_DH/ox_N"/>
</dbReference>
<dbReference type="RefSeq" id="WP_089884034.1">
    <property type="nucleotide sequence ID" value="NZ_FNPF01000012.1"/>
</dbReference>
<dbReference type="InterPro" id="IPR006091">
    <property type="entry name" value="Acyl-CoA_Oxase/DH_mid-dom"/>
</dbReference>
<evidence type="ECO:0000256" key="3">
    <source>
        <dbReference type="ARBA" id="ARBA00022630"/>
    </source>
</evidence>
<reference evidence="9 10" key="1">
    <citation type="submission" date="2016-10" db="EMBL/GenBank/DDBJ databases">
        <authorList>
            <person name="de Groot N.N."/>
        </authorList>
    </citation>
    <scope>NUCLEOTIDE SEQUENCE [LARGE SCALE GENOMIC DNA]</scope>
    <source>
        <strain evidence="9 10">DSM 26880</strain>
    </source>
</reference>